<gene>
    <name evidence="1" type="ORF">BVER_02694c</name>
</gene>
<dbReference type="EMBL" id="LFJJ01000262">
    <property type="protein sequence ID" value="KND57277.1"/>
    <property type="molecule type" value="Genomic_DNA"/>
</dbReference>
<dbReference type="PATRIC" id="fig|242163.4.peg.3667"/>
<reference evidence="2" key="1">
    <citation type="submission" date="2015-06" db="EMBL/GenBank/DDBJ databases">
        <title>Comparative genomics of Burkholderia leaf nodule symbionts.</title>
        <authorList>
            <person name="Carlier A."/>
            <person name="Eberl L."/>
            <person name="Pinto-Carbo M."/>
        </authorList>
    </citation>
    <scope>NUCLEOTIDE SEQUENCE [LARGE SCALE GENOMIC DNA]</scope>
    <source>
        <strain evidence="2">UZHbot4</strain>
    </source>
</reference>
<dbReference type="AlphaFoldDB" id="A0A0L0M3Q5"/>
<protein>
    <submittedName>
        <fullName evidence="1">Uncharacterized protein</fullName>
    </submittedName>
</protein>
<dbReference type="Proteomes" id="UP000036959">
    <property type="component" value="Unassembled WGS sequence"/>
</dbReference>
<dbReference type="RefSeq" id="WP_232316839.1">
    <property type="nucleotide sequence ID" value="NZ_LFJJ01000262.1"/>
</dbReference>
<name>A0A0L0M3Q5_9BURK</name>
<keyword evidence="2" id="KW-1185">Reference proteome</keyword>
<evidence type="ECO:0000313" key="2">
    <source>
        <dbReference type="Proteomes" id="UP000036959"/>
    </source>
</evidence>
<sequence>MKRKQLFFLMRKKIKALMEGNDAYYYNAPKVKMYRELLKQGRFEVSLVAPREGDLYWIEGFHHVNAAIEEGMTLVPIGTSVSLAPQLKALVGAAHQSADPSTYDFSECAATVF</sequence>
<evidence type="ECO:0000313" key="1">
    <source>
        <dbReference type="EMBL" id="KND57277.1"/>
    </source>
</evidence>
<comment type="caution">
    <text evidence="1">The sequence shown here is derived from an EMBL/GenBank/DDBJ whole genome shotgun (WGS) entry which is preliminary data.</text>
</comment>
<proteinExistence type="predicted"/>
<organism evidence="1 2">
    <name type="scientific">Candidatus Burkholderia verschuerenii</name>
    <dbReference type="NCBI Taxonomy" id="242163"/>
    <lineage>
        <taxon>Bacteria</taxon>
        <taxon>Pseudomonadati</taxon>
        <taxon>Pseudomonadota</taxon>
        <taxon>Betaproteobacteria</taxon>
        <taxon>Burkholderiales</taxon>
        <taxon>Burkholderiaceae</taxon>
        <taxon>Burkholderia</taxon>
    </lineage>
</organism>
<accession>A0A0L0M3Q5</accession>